<keyword evidence="2" id="KW-1185">Reference proteome</keyword>
<dbReference type="EMBL" id="CAJVQC010120450">
    <property type="protein sequence ID" value="CAG8838406.1"/>
    <property type="molecule type" value="Genomic_DNA"/>
</dbReference>
<evidence type="ECO:0000313" key="1">
    <source>
        <dbReference type="EMBL" id="CAG8838406.1"/>
    </source>
</evidence>
<dbReference type="Proteomes" id="UP000789920">
    <property type="component" value="Unassembled WGS sequence"/>
</dbReference>
<reference evidence="1" key="1">
    <citation type="submission" date="2021-06" db="EMBL/GenBank/DDBJ databases">
        <authorList>
            <person name="Kallberg Y."/>
            <person name="Tangrot J."/>
            <person name="Rosling A."/>
        </authorList>
    </citation>
    <scope>NUCLEOTIDE SEQUENCE</scope>
    <source>
        <strain evidence="1">MA461A</strain>
    </source>
</reference>
<feature type="non-terminal residue" evidence="1">
    <location>
        <position position="1"/>
    </location>
</feature>
<sequence length="59" mass="7117">VPDNIEMYESEIGRRINRVHRQKSIRQLQWVKDLVRAQVTKKVTGKKGWEEQEIIEQEI</sequence>
<accession>A0ACA9SHA2</accession>
<name>A0ACA9SHA2_9GLOM</name>
<protein>
    <submittedName>
        <fullName evidence="1">24685_t:CDS:1</fullName>
    </submittedName>
</protein>
<evidence type="ECO:0000313" key="2">
    <source>
        <dbReference type="Proteomes" id="UP000789920"/>
    </source>
</evidence>
<gene>
    <name evidence="1" type="ORF">RPERSI_LOCUS30655</name>
</gene>
<comment type="caution">
    <text evidence="1">The sequence shown here is derived from an EMBL/GenBank/DDBJ whole genome shotgun (WGS) entry which is preliminary data.</text>
</comment>
<proteinExistence type="predicted"/>
<organism evidence="1 2">
    <name type="scientific">Racocetra persica</name>
    <dbReference type="NCBI Taxonomy" id="160502"/>
    <lineage>
        <taxon>Eukaryota</taxon>
        <taxon>Fungi</taxon>
        <taxon>Fungi incertae sedis</taxon>
        <taxon>Mucoromycota</taxon>
        <taxon>Glomeromycotina</taxon>
        <taxon>Glomeromycetes</taxon>
        <taxon>Diversisporales</taxon>
        <taxon>Gigasporaceae</taxon>
        <taxon>Racocetra</taxon>
    </lineage>
</organism>